<dbReference type="PRINTS" id="PR00413">
    <property type="entry name" value="HADHALOGNASE"/>
</dbReference>
<dbReference type="InterPro" id="IPR006439">
    <property type="entry name" value="HAD-SF_hydro_IA"/>
</dbReference>
<sequence length="216" mass="24276">MLRGILWDMDGVLIDTTDAHFEAWRSIAAGRAIQLERQEFLGVMGRNNIDTLEYLFHHPADPLEALEIGKKKEILFRSLLRGRVHLLPGVVDWLTYFRSKGYAQAIATSAPWENIDALLAETNIRLFFQAIVSAYDLPGKPNPFVFQEAARQLGVPPAECLVIEDSLVGIEAARRGGMRCLAVETTHPAEKLNQADWVLPRLSSQNPGEFLRNLEK</sequence>
<dbReference type="GO" id="GO:0050308">
    <property type="term" value="F:sugar-phosphatase activity"/>
    <property type="evidence" value="ECO:0007669"/>
    <property type="project" value="TreeGrafter"/>
</dbReference>
<organism evidence="1">
    <name type="scientific">Longilinea arvoryzae</name>
    <dbReference type="NCBI Taxonomy" id="360412"/>
    <lineage>
        <taxon>Bacteria</taxon>
        <taxon>Bacillati</taxon>
        <taxon>Chloroflexota</taxon>
        <taxon>Anaerolineae</taxon>
        <taxon>Anaerolineales</taxon>
        <taxon>Anaerolineaceae</taxon>
        <taxon>Longilinea</taxon>
    </lineage>
</organism>
<dbReference type="SFLD" id="SFLDS00003">
    <property type="entry name" value="Haloacid_Dehalogenase"/>
    <property type="match status" value="1"/>
</dbReference>
<dbReference type="Gene3D" id="1.10.150.240">
    <property type="entry name" value="Putative phosphatase, domain 2"/>
    <property type="match status" value="1"/>
</dbReference>
<dbReference type="CDD" id="cd07505">
    <property type="entry name" value="HAD_BPGM-like"/>
    <property type="match status" value="1"/>
</dbReference>
<gene>
    <name evidence="1" type="ORF">LARV_02153</name>
</gene>
<dbReference type="Gene3D" id="3.40.50.1000">
    <property type="entry name" value="HAD superfamily/HAD-like"/>
    <property type="match status" value="1"/>
</dbReference>
<dbReference type="InterPro" id="IPR023198">
    <property type="entry name" value="PGP-like_dom2"/>
</dbReference>
<dbReference type="InterPro" id="IPR036412">
    <property type="entry name" value="HAD-like_sf"/>
</dbReference>
<dbReference type="RefSeq" id="WP_083522496.1">
    <property type="nucleotide sequence ID" value="NZ_DF967972.1"/>
</dbReference>
<dbReference type="SFLD" id="SFLDG01135">
    <property type="entry name" value="C1.5.6:_HAD__Beta-PGM__Phospha"/>
    <property type="match status" value="1"/>
</dbReference>
<dbReference type="AlphaFoldDB" id="A0A0S7BGY2"/>
<keyword evidence="2" id="KW-1185">Reference proteome</keyword>
<dbReference type="PANTHER" id="PTHR43481">
    <property type="entry name" value="FRUCTOSE-1-PHOSPHATE PHOSPHATASE"/>
    <property type="match status" value="1"/>
</dbReference>
<dbReference type="PANTHER" id="PTHR43481:SF4">
    <property type="entry name" value="GLYCEROL-1-PHOSPHATE PHOSPHOHYDROLASE 1-RELATED"/>
    <property type="match status" value="1"/>
</dbReference>
<dbReference type="InterPro" id="IPR023214">
    <property type="entry name" value="HAD_sf"/>
</dbReference>
<evidence type="ECO:0000313" key="1">
    <source>
        <dbReference type="EMBL" id="GAP14384.1"/>
    </source>
</evidence>
<dbReference type="EMBL" id="DF967972">
    <property type="protein sequence ID" value="GAP14384.1"/>
    <property type="molecule type" value="Genomic_DNA"/>
</dbReference>
<dbReference type="NCBIfam" id="TIGR01509">
    <property type="entry name" value="HAD-SF-IA-v3"/>
    <property type="match status" value="1"/>
</dbReference>
<reference evidence="1" key="1">
    <citation type="submission" date="2015-07" db="EMBL/GenBank/DDBJ databases">
        <title>Draft Genome Sequences of Anaerolinea thermolimosa IMO-1, Bellilinea caldifistulae GOMI-1, Leptolinea tardivitalis YMTK-2, Levilinea saccharolytica KIBI-1,Longilinea arvoryzae KOME-1, Previously Described as Members of the Anaerolineaceae (Chloroflexi).</title>
        <authorList>
            <person name="Sekiguchi Y."/>
            <person name="Ohashi A."/>
            <person name="Matsuura N."/>
            <person name="Tourlousse M.D."/>
        </authorList>
    </citation>
    <scope>NUCLEOTIDE SEQUENCE [LARGE SCALE GENOMIC DNA]</scope>
    <source>
        <strain evidence="1">KOME-1</strain>
    </source>
</reference>
<dbReference type="InterPro" id="IPR051806">
    <property type="entry name" value="HAD-like_SPP"/>
</dbReference>
<dbReference type="NCBIfam" id="TIGR01549">
    <property type="entry name" value="HAD-SF-IA-v1"/>
    <property type="match status" value="1"/>
</dbReference>
<dbReference type="SFLD" id="SFLDG01129">
    <property type="entry name" value="C1.5:_HAD__Beta-PGM__Phosphata"/>
    <property type="match status" value="1"/>
</dbReference>
<dbReference type="Pfam" id="PF00702">
    <property type="entry name" value="Hydrolase"/>
    <property type="match status" value="1"/>
</dbReference>
<dbReference type="OrthoDB" id="9797743at2"/>
<dbReference type="SUPFAM" id="SSF56784">
    <property type="entry name" value="HAD-like"/>
    <property type="match status" value="1"/>
</dbReference>
<evidence type="ECO:0000313" key="2">
    <source>
        <dbReference type="Proteomes" id="UP000055060"/>
    </source>
</evidence>
<dbReference type="STRING" id="360412.LARV_02153"/>
<dbReference type="Proteomes" id="UP000055060">
    <property type="component" value="Unassembled WGS sequence"/>
</dbReference>
<accession>A0A0S7BGY2</accession>
<name>A0A0S7BGY2_9CHLR</name>
<protein>
    <submittedName>
        <fullName evidence="1">Haloacid dehalogenase superfamily, subfamily IA, variant 3</fullName>
    </submittedName>
</protein>
<proteinExistence type="predicted"/>